<dbReference type="PROSITE" id="PS50011">
    <property type="entry name" value="PROTEIN_KINASE_DOM"/>
    <property type="match status" value="1"/>
</dbReference>
<dbReference type="GO" id="GO:0043235">
    <property type="term" value="C:receptor complex"/>
    <property type="evidence" value="ECO:0007669"/>
    <property type="project" value="TreeGrafter"/>
</dbReference>
<keyword evidence="6" id="KW-0067">ATP-binding</keyword>
<keyword evidence="3" id="KW-0808">Transferase</keyword>
<dbReference type="PRINTS" id="PR00109">
    <property type="entry name" value="TYRKINASE"/>
</dbReference>
<keyword evidence="4" id="KW-0547">Nucleotide-binding</keyword>
<evidence type="ECO:0000256" key="3">
    <source>
        <dbReference type="ARBA" id="ARBA00022679"/>
    </source>
</evidence>
<proteinExistence type="predicted"/>
<dbReference type="InterPro" id="IPR000719">
    <property type="entry name" value="Prot_kinase_dom"/>
</dbReference>
<dbReference type="GO" id="GO:0032006">
    <property type="term" value="P:regulation of TOR signaling"/>
    <property type="evidence" value="ECO:0007669"/>
    <property type="project" value="TreeGrafter"/>
</dbReference>
<sequence>MLRENASSQEKKKFLQEAELMSHLRHKHVLRLLGICLDADLPLLILELMEVGDLLKYLRGSQTFQPSDPHVLRLQDLLAMCEDVARGCCYLEKMHFVHRDLACRNCLVSARNRENRIVKIGDFGLARDIYKDDYYRMKGKGGLLPVRWMAPESLKYRTFTSQSDVWAFGVLIWEVTSLVDAALLECGGR</sequence>
<dbReference type="Proteomes" id="UP000036403">
    <property type="component" value="Unassembled WGS sequence"/>
</dbReference>
<evidence type="ECO:0000256" key="4">
    <source>
        <dbReference type="ARBA" id="ARBA00022741"/>
    </source>
</evidence>
<dbReference type="PANTHER" id="PTHR24416">
    <property type="entry name" value="TYROSINE-PROTEIN KINASE RECEPTOR"/>
    <property type="match status" value="1"/>
</dbReference>
<dbReference type="InterPro" id="IPR002011">
    <property type="entry name" value="Tyr_kinase_rcpt_2_CS"/>
</dbReference>
<dbReference type="GO" id="GO:0005886">
    <property type="term" value="C:plasma membrane"/>
    <property type="evidence" value="ECO:0007669"/>
    <property type="project" value="TreeGrafter"/>
</dbReference>
<dbReference type="PROSITE" id="PS00239">
    <property type="entry name" value="RECEPTOR_TYR_KIN_II"/>
    <property type="match status" value="1"/>
</dbReference>
<dbReference type="GO" id="GO:0004714">
    <property type="term" value="F:transmembrane receptor protein tyrosine kinase activity"/>
    <property type="evidence" value="ECO:0007669"/>
    <property type="project" value="UniProtKB-EC"/>
</dbReference>
<dbReference type="EMBL" id="LBMM01017006">
    <property type="protein sequence ID" value="KMQ84240.1"/>
    <property type="molecule type" value="Genomic_DNA"/>
</dbReference>
<protein>
    <recommendedName>
        <fullName evidence="1">receptor protein-tyrosine kinase</fullName>
        <ecNumber evidence="1">2.7.10.1</ecNumber>
    </recommendedName>
</protein>
<feature type="domain" description="Protein kinase" evidence="9">
    <location>
        <begin position="1"/>
        <end position="189"/>
    </location>
</feature>
<comment type="catalytic activity">
    <reaction evidence="8">
        <text>L-tyrosyl-[protein] + ATP = O-phospho-L-tyrosyl-[protein] + ADP + H(+)</text>
        <dbReference type="Rhea" id="RHEA:10596"/>
        <dbReference type="Rhea" id="RHEA-COMP:10136"/>
        <dbReference type="Rhea" id="RHEA-COMP:20101"/>
        <dbReference type="ChEBI" id="CHEBI:15378"/>
        <dbReference type="ChEBI" id="CHEBI:30616"/>
        <dbReference type="ChEBI" id="CHEBI:46858"/>
        <dbReference type="ChEBI" id="CHEBI:61978"/>
        <dbReference type="ChEBI" id="CHEBI:456216"/>
        <dbReference type="EC" id="2.7.10.1"/>
    </reaction>
</comment>
<dbReference type="AlphaFoldDB" id="A0A0J7MUT0"/>
<keyword evidence="7" id="KW-0829">Tyrosine-protein kinase</keyword>
<dbReference type="InterPro" id="IPR001245">
    <property type="entry name" value="Ser-Thr/Tyr_kinase_cat_dom"/>
</dbReference>
<evidence type="ECO:0000256" key="1">
    <source>
        <dbReference type="ARBA" id="ARBA00011902"/>
    </source>
</evidence>
<evidence type="ECO:0000256" key="6">
    <source>
        <dbReference type="ARBA" id="ARBA00022840"/>
    </source>
</evidence>
<evidence type="ECO:0000256" key="8">
    <source>
        <dbReference type="ARBA" id="ARBA00051243"/>
    </source>
</evidence>
<evidence type="ECO:0000256" key="7">
    <source>
        <dbReference type="ARBA" id="ARBA00023137"/>
    </source>
</evidence>
<dbReference type="InterPro" id="IPR008266">
    <property type="entry name" value="Tyr_kinase_AS"/>
</dbReference>
<dbReference type="Gene3D" id="1.10.510.10">
    <property type="entry name" value="Transferase(Phosphotransferase) domain 1"/>
    <property type="match status" value="1"/>
</dbReference>
<dbReference type="InterPro" id="IPR020635">
    <property type="entry name" value="Tyr_kinase_cat_dom"/>
</dbReference>
<gene>
    <name evidence="10" type="ORF">RF55_18126</name>
</gene>
<dbReference type="GO" id="GO:0007169">
    <property type="term" value="P:cell surface receptor protein tyrosine kinase signaling pathway"/>
    <property type="evidence" value="ECO:0007669"/>
    <property type="project" value="InterPro"/>
</dbReference>
<dbReference type="SUPFAM" id="SSF56112">
    <property type="entry name" value="Protein kinase-like (PK-like)"/>
    <property type="match status" value="1"/>
</dbReference>
<evidence type="ECO:0000256" key="2">
    <source>
        <dbReference type="ARBA" id="ARBA00022553"/>
    </source>
</evidence>
<evidence type="ECO:0000256" key="5">
    <source>
        <dbReference type="ARBA" id="ARBA00022777"/>
    </source>
</evidence>
<dbReference type="SMART" id="SM00219">
    <property type="entry name" value="TyrKc"/>
    <property type="match status" value="1"/>
</dbReference>
<evidence type="ECO:0000313" key="10">
    <source>
        <dbReference type="EMBL" id="KMQ84240.1"/>
    </source>
</evidence>
<dbReference type="GO" id="GO:0005524">
    <property type="term" value="F:ATP binding"/>
    <property type="evidence" value="ECO:0007669"/>
    <property type="project" value="UniProtKB-KW"/>
</dbReference>
<dbReference type="InterPro" id="IPR011009">
    <property type="entry name" value="Kinase-like_dom_sf"/>
</dbReference>
<accession>A0A0J7MUT0</accession>
<dbReference type="STRING" id="67767.A0A0J7MUT0"/>
<evidence type="ECO:0000313" key="11">
    <source>
        <dbReference type="Proteomes" id="UP000036403"/>
    </source>
</evidence>
<comment type="caution">
    <text evidence="10">The sequence shown here is derived from an EMBL/GenBank/DDBJ whole genome shotgun (WGS) entry which is preliminary data.</text>
</comment>
<dbReference type="InterPro" id="IPR050122">
    <property type="entry name" value="RTK"/>
</dbReference>
<dbReference type="OrthoDB" id="65481at2759"/>
<dbReference type="PANTHER" id="PTHR24416:SF527">
    <property type="entry name" value="PROTO-ONCOGENE TYROSINE-PROTEIN KINASE ROS"/>
    <property type="match status" value="1"/>
</dbReference>
<reference evidence="10 11" key="1">
    <citation type="submission" date="2015-04" db="EMBL/GenBank/DDBJ databases">
        <title>Lasius niger genome sequencing.</title>
        <authorList>
            <person name="Konorov E.A."/>
            <person name="Nikitin M.A."/>
            <person name="Kirill M.V."/>
            <person name="Chang P."/>
        </authorList>
    </citation>
    <scope>NUCLEOTIDE SEQUENCE [LARGE SCALE GENOMIC DNA]</scope>
    <source>
        <tissue evidence="10">Whole</tissue>
    </source>
</reference>
<dbReference type="PROSITE" id="PS00109">
    <property type="entry name" value="PROTEIN_KINASE_TYR"/>
    <property type="match status" value="1"/>
</dbReference>
<keyword evidence="5 10" id="KW-0418">Kinase</keyword>
<name>A0A0J7MUT0_LASNI</name>
<evidence type="ECO:0000259" key="9">
    <source>
        <dbReference type="PROSITE" id="PS50011"/>
    </source>
</evidence>
<dbReference type="PaxDb" id="67767-A0A0J7MUT0"/>
<organism evidence="10 11">
    <name type="scientific">Lasius niger</name>
    <name type="common">Black garden ant</name>
    <dbReference type="NCBI Taxonomy" id="67767"/>
    <lineage>
        <taxon>Eukaryota</taxon>
        <taxon>Metazoa</taxon>
        <taxon>Ecdysozoa</taxon>
        <taxon>Arthropoda</taxon>
        <taxon>Hexapoda</taxon>
        <taxon>Insecta</taxon>
        <taxon>Pterygota</taxon>
        <taxon>Neoptera</taxon>
        <taxon>Endopterygota</taxon>
        <taxon>Hymenoptera</taxon>
        <taxon>Apocrita</taxon>
        <taxon>Aculeata</taxon>
        <taxon>Formicoidea</taxon>
        <taxon>Formicidae</taxon>
        <taxon>Formicinae</taxon>
        <taxon>Lasius</taxon>
        <taxon>Lasius</taxon>
    </lineage>
</organism>
<dbReference type="FunFam" id="1.10.510.10:FF:001901">
    <property type="entry name" value="Proto-oncogene tyrosine-protein kinase ROS"/>
    <property type="match status" value="1"/>
</dbReference>
<keyword evidence="2" id="KW-0597">Phosphoprotein</keyword>
<dbReference type="EC" id="2.7.10.1" evidence="1"/>
<keyword evidence="11" id="KW-1185">Reference proteome</keyword>
<dbReference type="Pfam" id="PF07714">
    <property type="entry name" value="PK_Tyr_Ser-Thr"/>
    <property type="match status" value="1"/>
</dbReference>